<proteinExistence type="predicted"/>
<dbReference type="AlphaFoldDB" id="A0A2Z6ZR78"/>
<protein>
    <submittedName>
        <fullName evidence="1">Uncharacterized protein</fullName>
    </submittedName>
</protein>
<reference evidence="1 2" key="1">
    <citation type="journal article" date="2015" name="Proc. Natl. Acad. Sci. U.S.A.">
        <title>The resurrection genome of Boea hygrometrica: A blueprint for survival of dehydration.</title>
        <authorList>
            <person name="Xiao L."/>
            <person name="Yang G."/>
            <person name="Zhang L."/>
            <person name="Yang X."/>
            <person name="Zhao S."/>
            <person name="Ji Z."/>
            <person name="Zhou Q."/>
            <person name="Hu M."/>
            <person name="Wang Y."/>
            <person name="Chen M."/>
            <person name="Xu Y."/>
            <person name="Jin H."/>
            <person name="Xiao X."/>
            <person name="Hu G."/>
            <person name="Bao F."/>
            <person name="Hu Y."/>
            <person name="Wan P."/>
            <person name="Li L."/>
            <person name="Deng X."/>
            <person name="Kuang T."/>
            <person name="Xiang C."/>
            <person name="Zhu J.K."/>
            <person name="Oliver M.J."/>
            <person name="He Y."/>
        </authorList>
    </citation>
    <scope>NUCLEOTIDE SEQUENCE [LARGE SCALE GENOMIC DNA]</scope>
    <source>
        <strain evidence="2">cv. XS01</strain>
    </source>
</reference>
<gene>
    <name evidence="1" type="ORF">F511_47380</name>
</gene>
<evidence type="ECO:0000313" key="2">
    <source>
        <dbReference type="Proteomes" id="UP000250235"/>
    </source>
</evidence>
<accession>A0A2Z6ZR78</accession>
<evidence type="ECO:0000313" key="1">
    <source>
        <dbReference type="EMBL" id="KZT75595.1"/>
    </source>
</evidence>
<dbReference type="Proteomes" id="UP000250235">
    <property type="component" value="Unassembled WGS sequence"/>
</dbReference>
<keyword evidence="2" id="KW-1185">Reference proteome</keyword>
<dbReference type="EMBL" id="KV218780">
    <property type="protein sequence ID" value="KZT75595.1"/>
    <property type="molecule type" value="Genomic_DNA"/>
</dbReference>
<organism evidence="1 2">
    <name type="scientific">Dorcoceras hygrometricum</name>
    <dbReference type="NCBI Taxonomy" id="472368"/>
    <lineage>
        <taxon>Eukaryota</taxon>
        <taxon>Viridiplantae</taxon>
        <taxon>Streptophyta</taxon>
        <taxon>Embryophyta</taxon>
        <taxon>Tracheophyta</taxon>
        <taxon>Spermatophyta</taxon>
        <taxon>Magnoliopsida</taxon>
        <taxon>eudicotyledons</taxon>
        <taxon>Gunneridae</taxon>
        <taxon>Pentapetalae</taxon>
        <taxon>asterids</taxon>
        <taxon>lamiids</taxon>
        <taxon>Lamiales</taxon>
        <taxon>Gesneriaceae</taxon>
        <taxon>Didymocarpoideae</taxon>
        <taxon>Trichosporeae</taxon>
        <taxon>Loxocarpinae</taxon>
        <taxon>Dorcoceras</taxon>
    </lineage>
</organism>
<name>A0A2Z6ZR78_9LAMI</name>
<sequence length="92" mass="9856">MAGRCSARLEGALAAQIIARWPIVACCWSRALAGSLTQHGCNGGARLCASLARPGRGSCDQRVAKRRTRFVGGRRRRAAAVRRRSPADCCDC</sequence>